<dbReference type="EMBL" id="LT907988">
    <property type="protein sequence ID" value="SOE48664.1"/>
    <property type="molecule type" value="Genomic_DNA"/>
</dbReference>
<dbReference type="EMBL" id="FLRC01000055">
    <property type="protein sequence ID" value="SBT27619.1"/>
    <property type="molecule type" value="Genomic_DNA"/>
</dbReference>
<keyword evidence="2" id="KW-0378">Hydrolase</keyword>
<dbReference type="GO" id="GO:0016787">
    <property type="term" value="F:hydrolase activity"/>
    <property type="evidence" value="ECO:0007669"/>
    <property type="project" value="UniProtKB-KW"/>
</dbReference>
<dbReference type="KEGG" id="odi:ODI_R1574"/>
<dbReference type="RefSeq" id="WP_067759539.1">
    <property type="nucleotide sequence ID" value="NZ_LT907988.1"/>
</dbReference>
<dbReference type="Gene3D" id="3.20.20.140">
    <property type="entry name" value="Metal-dependent hydrolases"/>
    <property type="match status" value="1"/>
</dbReference>
<evidence type="ECO:0000313" key="2">
    <source>
        <dbReference type="EMBL" id="SBT27619.1"/>
    </source>
</evidence>
<dbReference type="SUPFAM" id="SSF51556">
    <property type="entry name" value="Metallo-dependent hydrolases"/>
    <property type="match status" value="1"/>
</dbReference>
<dbReference type="Proteomes" id="UP000078558">
    <property type="component" value="Chromosome I"/>
</dbReference>
<dbReference type="OrthoDB" id="9787654at2"/>
<dbReference type="InterPro" id="IPR052358">
    <property type="entry name" value="Aro_Compnd_Degr_Hydrolases"/>
</dbReference>
<reference evidence="3 4" key="2">
    <citation type="submission" date="2017-08" db="EMBL/GenBank/DDBJ databases">
        <authorList>
            <person name="de Groot N.N."/>
        </authorList>
    </citation>
    <scope>NUCLEOTIDE SEQUENCE [LARGE SCALE GENOMIC DNA]</scope>
    <source>
        <strain evidence="3">Orrdi1</strain>
    </source>
</reference>
<accession>A0A1C3K7X0</accession>
<dbReference type="PANTHER" id="PTHR35563:SF2">
    <property type="entry name" value="BARREL METAL-DEPENDENT HYDROLASE, PUTATIVE (AFU_ORTHOLOGUE AFUA_1G16240)-RELATED"/>
    <property type="match status" value="1"/>
</dbReference>
<dbReference type="AlphaFoldDB" id="A0A1C3K7X0"/>
<dbReference type="InterPro" id="IPR032466">
    <property type="entry name" value="Metal_Hydrolase"/>
</dbReference>
<dbReference type="Pfam" id="PF04909">
    <property type="entry name" value="Amidohydro_2"/>
    <property type="match status" value="1"/>
</dbReference>
<feature type="domain" description="Amidohydrolase-related" evidence="1">
    <location>
        <begin position="10"/>
        <end position="273"/>
    </location>
</feature>
<gene>
    <name evidence="2" type="ORF">ODI_00608</name>
    <name evidence="3" type="ORF">ODI_R1574</name>
</gene>
<evidence type="ECO:0000313" key="4">
    <source>
        <dbReference type="Proteomes" id="UP000078558"/>
    </source>
</evidence>
<keyword evidence="4" id="KW-1185">Reference proteome</keyword>
<dbReference type="InterPro" id="IPR006680">
    <property type="entry name" value="Amidohydro-rel"/>
</dbReference>
<name>A0A1C3K7X0_9BURK</name>
<evidence type="ECO:0000259" key="1">
    <source>
        <dbReference type="Pfam" id="PF04909"/>
    </source>
</evidence>
<sequence>MPSPHTGLAVDTHAHVFVQGLALAARRRHSPEHDATTAQYLALLDAHGCSHGVLVQPSFLGSDNSFLVQALRAAPRRLRGVAVVEPGVSDVALAELAEAGVAGMRLNLIGLPTPDLAAPEWSSLLARINALDWHVEIHLPAGRLHEALPALLQAGCKVVVDHFGRPDPVLGLADPGFGYLLSQAGSGQVWVKLSAAYRNWTPADCPTAGREACARLLHAFGGERLMWGSDWPHTEHRHLASFPVVRAWLDDWIDDPAQREAVLAGTPLRLFQFK</sequence>
<reference evidence="2 4" key="1">
    <citation type="submission" date="2016-06" db="EMBL/GenBank/DDBJ databases">
        <authorList>
            <person name="Kjaerup R.B."/>
            <person name="Dalgaard T.S."/>
            <person name="Juul-Madsen H.R."/>
        </authorList>
    </citation>
    <scope>NUCLEOTIDE SEQUENCE [LARGE SCALE GENOMIC DNA]</scope>
    <source>
        <strain evidence="2">Orrdi1</strain>
    </source>
</reference>
<protein>
    <submittedName>
        <fullName evidence="2">Putative 2-pyrone-4,6-dicarboxylic acid hydrolase</fullName>
    </submittedName>
</protein>
<dbReference type="STRING" id="1851544.ODI_00608"/>
<evidence type="ECO:0000313" key="3">
    <source>
        <dbReference type="EMBL" id="SOE48664.1"/>
    </source>
</evidence>
<dbReference type="PANTHER" id="PTHR35563">
    <property type="entry name" value="BARREL METAL-DEPENDENT HYDROLASE, PUTATIVE (AFU_ORTHOLOGUE AFUA_1G16240)-RELATED"/>
    <property type="match status" value="1"/>
</dbReference>
<organism evidence="2 4">
    <name type="scientific">Orrella dioscoreae</name>
    <dbReference type="NCBI Taxonomy" id="1851544"/>
    <lineage>
        <taxon>Bacteria</taxon>
        <taxon>Pseudomonadati</taxon>
        <taxon>Pseudomonadota</taxon>
        <taxon>Betaproteobacteria</taxon>
        <taxon>Burkholderiales</taxon>
        <taxon>Alcaligenaceae</taxon>
        <taxon>Orrella</taxon>
    </lineage>
</organism>
<proteinExistence type="predicted"/>